<keyword evidence="7 11" id="KW-0963">Cytoplasm</keyword>
<evidence type="ECO:0000256" key="10">
    <source>
        <dbReference type="ARBA" id="ARBA00023102"/>
    </source>
</evidence>
<accession>A0A8J7CYX0</accession>
<dbReference type="Pfam" id="PF01502">
    <property type="entry name" value="PRA-CH"/>
    <property type="match status" value="1"/>
</dbReference>
<dbReference type="InterPro" id="IPR026660">
    <property type="entry name" value="PRA-CH"/>
</dbReference>
<feature type="binding site" evidence="11">
    <location>
        <position position="77"/>
    </location>
    <ligand>
        <name>Mg(2+)</name>
        <dbReference type="ChEBI" id="CHEBI:18420"/>
    </ligand>
</feature>
<dbReference type="GO" id="GO:0005737">
    <property type="term" value="C:cytoplasm"/>
    <property type="evidence" value="ECO:0007669"/>
    <property type="project" value="UniProtKB-SubCell"/>
</dbReference>
<organism evidence="13 14">
    <name type="scientific">Mangrovicoccus algicola</name>
    <dbReference type="NCBI Taxonomy" id="2771008"/>
    <lineage>
        <taxon>Bacteria</taxon>
        <taxon>Pseudomonadati</taxon>
        <taxon>Pseudomonadota</taxon>
        <taxon>Alphaproteobacteria</taxon>
        <taxon>Rhodobacterales</taxon>
        <taxon>Paracoccaceae</taxon>
        <taxon>Mangrovicoccus</taxon>
    </lineage>
</organism>
<dbReference type="RefSeq" id="WP_193179252.1">
    <property type="nucleotide sequence ID" value="NZ_JACVXA010000005.1"/>
</dbReference>
<feature type="binding site" evidence="11">
    <location>
        <position position="94"/>
    </location>
    <ligand>
        <name>Zn(2+)</name>
        <dbReference type="ChEBI" id="CHEBI:29105"/>
        <note>ligand shared between dimeric partners</note>
    </ligand>
</feature>
<dbReference type="GO" id="GO:0004636">
    <property type="term" value="F:phosphoribosyl-ATP diphosphatase activity"/>
    <property type="evidence" value="ECO:0007669"/>
    <property type="project" value="UniProtKB-EC"/>
</dbReference>
<dbReference type="InterPro" id="IPR038019">
    <property type="entry name" value="PRib_AMP_CycHydrolase_sf"/>
</dbReference>
<keyword evidence="11" id="KW-0460">Magnesium</keyword>
<keyword evidence="10 11" id="KW-0368">Histidine biosynthesis</keyword>
<dbReference type="PANTHER" id="PTHR42945">
    <property type="entry name" value="HISTIDINE BIOSYNTHESIS BIFUNCTIONAL PROTEIN"/>
    <property type="match status" value="1"/>
</dbReference>
<comment type="cofactor">
    <cofactor evidence="11">
        <name>Mg(2+)</name>
        <dbReference type="ChEBI" id="CHEBI:18420"/>
    </cofactor>
    <text evidence="11">Binds 1 Mg(2+) ion per subunit.</text>
</comment>
<gene>
    <name evidence="11 13" type="primary">hisI</name>
    <name evidence="13" type="ORF">ICN82_02440</name>
</gene>
<comment type="similarity">
    <text evidence="6">In the N-terminal section; belongs to the PRA-CH family.</text>
</comment>
<comment type="similarity">
    <text evidence="5">In the C-terminal section; belongs to the PRA-PH family.</text>
</comment>
<keyword evidence="8 11" id="KW-0028">Amino-acid biosynthesis</keyword>
<dbReference type="UniPathway" id="UPA00031">
    <property type="reaction ID" value="UER00008"/>
</dbReference>
<evidence type="ECO:0000256" key="2">
    <source>
        <dbReference type="ARBA" id="ARBA00001460"/>
    </source>
</evidence>
<proteinExistence type="inferred from homology"/>
<feature type="binding site" evidence="11">
    <location>
        <position position="79"/>
    </location>
    <ligand>
        <name>Mg(2+)</name>
        <dbReference type="ChEBI" id="CHEBI:18420"/>
    </ligand>
</feature>
<protein>
    <recommendedName>
        <fullName evidence="11">Phosphoribosyl-AMP cyclohydrolase</fullName>
        <shortName evidence="11">PRA-CH</shortName>
        <ecNumber evidence="11">3.5.4.19</ecNumber>
    </recommendedName>
</protein>
<dbReference type="GO" id="GO:0004635">
    <property type="term" value="F:phosphoribosyl-AMP cyclohydrolase activity"/>
    <property type="evidence" value="ECO:0007669"/>
    <property type="project" value="UniProtKB-UniRule"/>
</dbReference>
<comment type="subunit">
    <text evidence="11">Homodimer.</text>
</comment>
<comment type="pathway">
    <text evidence="3 11">Amino-acid biosynthesis; L-histidine biosynthesis; L-histidine from 5-phospho-alpha-D-ribose 1-diphosphate: step 3/9.</text>
</comment>
<keyword evidence="9 11" id="KW-0378">Hydrolase</keyword>
<feature type="binding site" evidence="11">
    <location>
        <position position="81"/>
    </location>
    <ligand>
        <name>Mg(2+)</name>
        <dbReference type="ChEBI" id="CHEBI:18420"/>
    </ligand>
</feature>
<dbReference type="GO" id="GO:0000287">
    <property type="term" value="F:magnesium ion binding"/>
    <property type="evidence" value="ECO:0007669"/>
    <property type="project" value="UniProtKB-UniRule"/>
</dbReference>
<evidence type="ECO:0000256" key="8">
    <source>
        <dbReference type="ARBA" id="ARBA00022605"/>
    </source>
</evidence>
<evidence type="ECO:0000256" key="9">
    <source>
        <dbReference type="ARBA" id="ARBA00022801"/>
    </source>
</evidence>
<dbReference type="PANTHER" id="PTHR42945:SF1">
    <property type="entry name" value="HISTIDINE BIOSYNTHESIS BIFUNCTIONAL PROTEIN HIS7"/>
    <property type="match status" value="1"/>
</dbReference>
<evidence type="ECO:0000256" key="1">
    <source>
        <dbReference type="ARBA" id="ARBA00000024"/>
    </source>
</evidence>
<evidence type="ECO:0000313" key="13">
    <source>
        <dbReference type="EMBL" id="MBE3637063.1"/>
    </source>
</evidence>
<evidence type="ECO:0000256" key="3">
    <source>
        <dbReference type="ARBA" id="ARBA00005169"/>
    </source>
</evidence>
<feature type="domain" description="Phosphoribosyl-AMP cyclohydrolase" evidence="12">
    <location>
        <begin position="30"/>
        <end position="103"/>
    </location>
</feature>
<comment type="cofactor">
    <cofactor evidence="11">
        <name>Zn(2+)</name>
        <dbReference type="ChEBI" id="CHEBI:29105"/>
    </cofactor>
    <text evidence="11">Binds 1 zinc ion per subunit.</text>
</comment>
<keyword evidence="14" id="KW-1185">Reference proteome</keyword>
<dbReference type="GO" id="GO:0008270">
    <property type="term" value="F:zinc ion binding"/>
    <property type="evidence" value="ECO:0007669"/>
    <property type="project" value="UniProtKB-UniRule"/>
</dbReference>
<sequence length="119" mass="13528">MRFDPDSLTYDAHGLIPVIAQEEATGEVLMMAWMTAEAVRKTLEDRRVTYWSRSRQSFWVKGETSGHVQELVDLRVDCDRDCLLAVVRQTGPACHTNRKSCFYTSVATGEEVEIMKPMA</sequence>
<evidence type="ECO:0000256" key="11">
    <source>
        <dbReference type="HAMAP-Rule" id="MF_01021"/>
    </source>
</evidence>
<keyword evidence="11" id="KW-0862">Zinc</keyword>
<comment type="subcellular location">
    <subcellularLocation>
        <location evidence="11">Cytoplasm</location>
    </subcellularLocation>
</comment>
<comment type="catalytic activity">
    <reaction evidence="2">
        <text>1-(5-phospho-beta-D-ribosyl)-ATP + H2O = 1-(5-phospho-beta-D-ribosyl)-5'-AMP + diphosphate + H(+)</text>
        <dbReference type="Rhea" id="RHEA:22828"/>
        <dbReference type="ChEBI" id="CHEBI:15377"/>
        <dbReference type="ChEBI" id="CHEBI:15378"/>
        <dbReference type="ChEBI" id="CHEBI:33019"/>
        <dbReference type="ChEBI" id="CHEBI:59457"/>
        <dbReference type="ChEBI" id="CHEBI:73183"/>
        <dbReference type="EC" id="3.6.1.31"/>
    </reaction>
</comment>
<comment type="similarity">
    <text evidence="11">Belongs to the PRA-CH family.</text>
</comment>
<dbReference type="Gene3D" id="3.10.20.810">
    <property type="entry name" value="Phosphoribosyl-AMP cyclohydrolase"/>
    <property type="match status" value="1"/>
</dbReference>
<dbReference type="Proteomes" id="UP000609121">
    <property type="component" value="Unassembled WGS sequence"/>
</dbReference>
<dbReference type="NCBIfam" id="NF000768">
    <property type="entry name" value="PRK00051.1"/>
    <property type="match status" value="1"/>
</dbReference>
<dbReference type="SUPFAM" id="SSF141734">
    <property type="entry name" value="HisI-like"/>
    <property type="match status" value="1"/>
</dbReference>
<dbReference type="InterPro" id="IPR002496">
    <property type="entry name" value="PRib_AMP_CycHydrolase_dom"/>
</dbReference>
<feature type="binding site" evidence="11">
    <location>
        <position position="78"/>
    </location>
    <ligand>
        <name>Zn(2+)</name>
        <dbReference type="ChEBI" id="CHEBI:29105"/>
        <note>ligand shared between dimeric partners</note>
    </ligand>
</feature>
<comment type="catalytic activity">
    <reaction evidence="1 11">
        <text>1-(5-phospho-beta-D-ribosyl)-5'-AMP + H2O = 1-(5-phospho-beta-D-ribosyl)-5-[(5-phospho-beta-D-ribosylamino)methylideneamino]imidazole-4-carboxamide</text>
        <dbReference type="Rhea" id="RHEA:20049"/>
        <dbReference type="ChEBI" id="CHEBI:15377"/>
        <dbReference type="ChEBI" id="CHEBI:58435"/>
        <dbReference type="ChEBI" id="CHEBI:59457"/>
        <dbReference type="EC" id="3.5.4.19"/>
    </reaction>
</comment>
<evidence type="ECO:0000313" key="14">
    <source>
        <dbReference type="Proteomes" id="UP000609121"/>
    </source>
</evidence>
<evidence type="ECO:0000256" key="6">
    <source>
        <dbReference type="ARBA" id="ARBA00008299"/>
    </source>
</evidence>
<feature type="binding site" evidence="11">
    <location>
        <position position="101"/>
    </location>
    <ligand>
        <name>Zn(2+)</name>
        <dbReference type="ChEBI" id="CHEBI:29105"/>
        <note>ligand shared between dimeric partners</note>
    </ligand>
</feature>
<comment type="pathway">
    <text evidence="4">Amino-acid biosynthesis; L-histidine biosynthesis; L-histidine from 5-phospho-alpha-D-ribose 1-diphosphate: step 2/9.</text>
</comment>
<evidence type="ECO:0000256" key="4">
    <source>
        <dbReference type="ARBA" id="ARBA00005204"/>
    </source>
</evidence>
<keyword evidence="11" id="KW-0479">Metal-binding</keyword>
<dbReference type="HAMAP" id="MF_01021">
    <property type="entry name" value="HisI"/>
    <property type="match status" value="1"/>
</dbReference>
<evidence type="ECO:0000256" key="7">
    <source>
        <dbReference type="ARBA" id="ARBA00022490"/>
    </source>
</evidence>
<comment type="function">
    <text evidence="11">Catalyzes the hydrolysis of the adenine ring of phosphoribosyl-AMP.</text>
</comment>
<dbReference type="EC" id="3.5.4.19" evidence="11"/>
<dbReference type="GO" id="GO:0000105">
    <property type="term" value="P:L-histidine biosynthetic process"/>
    <property type="evidence" value="ECO:0007669"/>
    <property type="project" value="UniProtKB-UniRule"/>
</dbReference>
<name>A0A8J7CYX0_9RHOB</name>
<comment type="caution">
    <text evidence="13">The sequence shown here is derived from an EMBL/GenBank/DDBJ whole genome shotgun (WGS) entry which is preliminary data.</text>
</comment>
<dbReference type="EMBL" id="JACVXA010000005">
    <property type="protein sequence ID" value="MBE3637063.1"/>
    <property type="molecule type" value="Genomic_DNA"/>
</dbReference>
<evidence type="ECO:0000259" key="12">
    <source>
        <dbReference type="Pfam" id="PF01502"/>
    </source>
</evidence>
<evidence type="ECO:0000256" key="5">
    <source>
        <dbReference type="ARBA" id="ARBA00007731"/>
    </source>
</evidence>
<reference evidence="13" key="1">
    <citation type="submission" date="2020-09" db="EMBL/GenBank/DDBJ databases">
        <title>A novel bacterium of genus Mangrovicoccus, isolated from South China Sea.</title>
        <authorList>
            <person name="Huang H."/>
            <person name="Mo K."/>
            <person name="Hu Y."/>
        </authorList>
    </citation>
    <scope>NUCLEOTIDE SEQUENCE</scope>
    <source>
        <strain evidence="13">HB182678</strain>
    </source>
</reference>
<dbReference type="AlphaFoldDB" id="A0A8J7CYX0"/>
<dbReference type="FunFam" id="3.10.20.810:FF:000001">
    <property type="entry name" value="Histidine biosynthesis bifunctional protein HisIE"/>
    <property type="match status" value="1"/>
</dbReference>